<protein>
    <recommendedName>
        <fullName evidence="6">Enoyl-CoA hydratase</fullName>
    </recommendedName>
</protein>
<dbReference type="Proteomes" id="UP000232323">
    <property type="component" value="Unassembled WGS sequence"/>
</dbReference>
<dbReference type="InterPro" id="IPR014748">
    <property type="entry name" value="Enoyl-CoA_hydra_C"/>
</dbReference>
<dbReference type="OrthoDB" id="2139957at2759"/>
<keyword evidence="5" id="KW-1185">Reference proteome</keyword>
<accession>A0A250X6S4</accession>
<name>A0A250X6S4_9CHLO</name>
<dbReference type="GO" id="GO:0006635">
    <property type="term" value="P:fatty acid beta-oxidation"/>
    <property type="evidence" value="ECO:0007669"/>
    <property type="project" value="TreeGrafter"/>
</dbReference>
<dbReference type="GO" id="GO:0016836">
    <property type="term" value="F:hydro-lyase activity"/>
    <property type="evidence" value="ECO:0007669"/>
    <property type="project" value="UniProtKB-ARBA"/>
</dbReference>
<keyword evidence="2" id="KW-0456">Lyase</keyword>
<dbReference type="Gene3D" id="3.90.226.10">
    <property type="entry name" value="2-enoyl-CoA Hydratase, Chain A, domain 1"/>
    <property type="match status" value="1"/>
</dbReference>
<evidence type="ECO:0000313" key="4">
    <source>
        <dbReference type="EMBL" id="GAX78781.1"/>
    </source>
</evidence>
<evidence type="ECO:0000256" key="1">
    <source>
        <dbReference type="ARBA" id="ARBA00005254"/>
    </source>
</evidence>
<dbReference type="Gene3D" id="1.10.12.10">
    <property type="entry name" value="Lyase 2-enoyl-coa Hydratase, Chain A, domain 2"/>
    <property type="match status" value="1"/>
</dbReference>
<organism evidence="4 5">
    <name type="scientific">Chlamydomonas eustigma</name>
    <dbReference type="NCBI Taxonomy" id="1157962"/>
    <lineage>
        <taxon>Eukaryota</taxon>
        <taxon>Viridiplantae</taxon>
        <taxon>Chlorophyta</taxon>
        <taxon>core chlorophytes</taxon>
        <taxon>Chlorophyceae</taxon>
        <taxon>CS clade</taxon>
        <taxon>Chlamydomonadales</taxon>
        <taxon>Chlamydomonadaceae</taxon>
        <taxon>Chlamydomonas</taxon>
    </lineage>
</organism>
<gene>
    <name evidence="4" type="ORF">CEUSTIGMA_g6218.t1</name>
</gene>
<dbReference type="Pfam" id="PF00378">
    <property type="entry name" value="ECH_1"/>
    <property type="match status" value="1"/>
</dbReference>
<dbReference type="EMBL" id="BEGY01000035">
    <property type="protein sequence ID" value="GAX78781.1"/>
    <property type="molecule type" value="Genomic_DNA"/>
</dbReference>
<dbReference type="CDD" id="cd06558">
    <property type="entry name" value="crotonase-like"/>
    <property type="match status" value="1"/>
</dbReference>
<comment type="similarity">
    <text evidence="1 3">Belongs to the enoyl-CoA hydratase/isomerase family.</text>
</comment>
<dbReference type="FunFam" id="3.90.226.10:FF:000009">
    <property type="entry name" value="Carnitinyl-CoA dehydratase"/>
    <property type="match status" value="1"/>
</dbReference>
<evidence type="ECO:0000256" key="2">
    <source>
        <dbReference type="ARBA" id="ARBA00023239"/>
    </source>
</evidence>
<sequence>MPLITLNATCRYSKAASSLLNPVAVVINRFLQLHGDNDQLHAYVDLAKIHGTVSGGLQSYCSHWASALSLRLQPRATLLHNTHSFTFTRPLSSSPTSPAANVTSTPDITNNLLSQESETARTPSLHVNVEPLSGSHEGISVINLSRPDARNAIGRQLLRELSEALSNLRQERTTRCVVLRSTVKGVFSAGADLKERAAMTLSEAKEFVRSLRGTFMACQALPIPTIAAIDGFALGGGAELALACDLRVVGPEAVFAFPETQLGIIPGAGGTQRLPRLIGLSRAKELIFTCRRVGAAEALELGLADHGVGDGAEAGAYEAALQLAQSISRSAPLALRMAKEAVNQGLNVDLNSGMKVEEACYSQLLCTKDRLEGLKAFAEKRSPVYTGE</sequence>
<evidence type="ECO:0000256" key="3">
    <source>
        <dbReference type="RuleBase" id="RU003707"/>
    </source>
</evidence>
<evidence type="ECO:0008006" key="6">
    <source>
        <dbReference type="Google" id="ProtNLM"/>
    </source>
</evidence>
<dbReference type="FunFam" id="1.10.12.10:FF:000001">
    <property type="entry name" value="Probable enoyl-CoA hydratase, mitochondrial"/>
    <property type="match status" value="1"/>
</dbReference>
<dbReference type="GO" id="GO:0005739">
    <property type="term" value="C:mitochondrion"/>
    <property type="evidence" value="ECO:0007669"/>
    <property type="project" value="TreeGrafter"/>
</dbReference>
<dbReference type="InterPro" id="IPR018376">
    <property type="entry name" value="Enoyl-CoA_hyd/isom_CS"/>
</dbReference>
<evidence type="ECO:0000313" key="5">
    <source>
        <dbReference type="Proteomes" id="UP000232323"/>
    </source>
</evidence>
<dbReference type="AlphaFoldDB" id="A0A250X6S4"/>
<dbReference type="InterPro" id="IPR029045">
    <property type="entry name" value="ClpP/crotonase-like_dom_sf"/>
</dbReference>
<dbReference type="PANTHER" id="PTHR11941:SF171">
    <property type="entry name" value="SD19268P"/>
    <property type="match status" value="1"/>
</dbReference>
<reference evidence="4 5" key="1">
    <citation type="submission" date="2017-08" db="EMBL/GenBank/DDBJ databases">
        <title>Acidophilic green algal genome provides insights into adaptation to an acidic environment.</title>
        <authorList>
            <person name="Hirooka S."/>
            <person name="Hirose Y."/>
            <person name="Kanesaki Y."/>
            <person name="Higuchi S."/>
            <person name="Fujiwara T."/>
            <person name="Onuma R."/>
            <person name="Era A."/>
            <person name="Ohbayashi R."/>
            <person name="Uzuka A."/>
            <person name="Nozaki H."/>
            <person name="Yoshikawa H."/>
            <person name="Miyagishima S.Y."/>
        </authorList>
    </citation>
    <scope>NUCLEOTIDE SEQUENCE [LARGE SCALE GENOMIC DNA]</scope>
    <source>
        <strain evidence="4 5">NIES-2499</strain>
    </source>
</reference>
<dbReference type="InterPro" id="IPR001753">
    <property type="entry name" value="Enoyl-CoA_hydra/iso"/>
</dbReference>
<dbReference type="PANTHER" id="PTHR11941">
    <property type="entry name" value="ENOYL-COA HYDRATASE-RELATED"/>
    <property type="match status" value="1"/>
</dbReference>
<comment type="caution">
    <text evidence="4">The sequence shown here is derived from an EMBL/GenBank/DDBJ whole genome shotgun (WGS) entry which is preliminary data.</text>
</comment>
<dbReference type="STRING" id="1157962.A0A250X6S4"/>
<dbReference type="PROSITE" id="PS00166">
    <property type="entry name" value="ENOYL_COA_HYDRATASE"/>
    <property type="match status" value="1"/>
</dbReference>
<proteinExistence type="inferred from homology"/>
<dbReference type="SUPFAM" id="SSF52096">
    <property type="entry name" value="ClpP/crotonase"/>
    <property type="match status" value="1"/>
</dbReference>